<evidence type="ECO:0000313" key="2">
    <source>
        <dbReference type="Proteomes" id="UP000189670"/>
    </source>
</evidence>
<dbReference type="Gene3D" id="3.30.565.10">
    <property type="entry name" value="Histidine kinase-like ATPase, C-terminal domain"/>
    <property type="match status" value="1"/>
</dbReference>
<comment type="caution">
    <text evidence="1">The sequence shown here is derived from an EMBL/GenBank/DDBJ whole genome shotgun (WGS) entry which is preliminary data.</text>
</comment>
<name>A0A1V1NRT6_9BACT</name>
<protein>
    <submittedName>
        <fullName evidence="1">Uncharacterized protein</fullName>
    </submittedName>
</protein>
<gene>
    <name evidence="1" type="ORF">OMM_14453</name>
</gene>
<sequence>MEKQFQNDDGSSIVLRSGRFGVGALAAFLLADDPKQVTLKMTTRHIHADRDAGLEFEAELTDRPLTIRHVFRESIGTRIEVITSSPPAFMQRSSSDKNNLIDEWDWYCLDDPKVRRVATSGRELVQQIELPSNLKSSPFDYHWIFPAGYLSVGWIYKDVPQLICNGIVVTKEKKDIPPLEELESPFGKVIIKFPAISVFDQDGKLPLTLDRLRVDYERISFLDDLRDDIFRNIAAYLAICAPGDLRESKIFDITKDNQLKSHPAISDS</sequence>
<dbReference type="Proteomes" id="UP000189670">
    <property type="component" value="Unassembled WGS sequence"/>
</dbReference>
<feature type="non-terminal residue" evidence="1">
    <location>
        <position position="268"/>
    </location>
</feature>
<dbReference type="EMBL" id="ATBP01002955">
    <property type="protein sequence ID" value="ETR65312.1"/>
    <property type="molecule type" value="Genomic_DNA"/>
</dbReference>
<proteinExistence type="predicted"/>
<dbReference type="AlphaFoldDB" id="A0A1V1NRT6"/>
<dbReference type="InterPro" id="IPR036890">
    <property type="entry name" value="HATPase_C_sf"/>
</dbReference>
<evidence type="ECO:0000313" key="1">
    <source>
        <dbReference type="EMBL" id="ETR65312.1"/>
    </source>
</evidence>
<accession>A0A1V1NRT6</accession>
<reference evidence="2" key="1">
    <citation type="submission" date="2012-11" db="EMBL/GenBank/DDBJ databases">
        <authorList>
            <person name="Lucero-Rivera Y.E."/>
            <person name="Tovar-Ramirez D."/>
        </authorList>
    </citation>
    <scope>NUCLEOTIDE SEQUENCE [LARGE SCALE GENOMIC DNA]</scope>
    <source>
        <strain evidence="2">Araruama</strain>
    </source>
</reference>
<organism evidence="1 2">
    <name type="scientific">Candidatus Magnetoglobus multicellularis str. Araruama</name>
    <dbReference type="NCBI Taxonomy" id="890399"/>
    <lineage>
        <taxon>Bacteria</taxon>
        <taxon>Pseudomonadati</taxon>
        <taxon>Thermodesulfobacteriota</taxon>
        <taxon>Desulfobacteria</taxon>
        <taxon>Desulfobacterales</taxon>
        <taxon>Desulfobacteraceae</taxon>
        <taxon>Candidatus Magnetoglobus</taxon>
    </lineage>
</organism>